<evidence type="ECO:0000256" key="1">
    <source>
        <dbReference type="ARBA" id="ARBA00010574"/>
    </source>
</evidence>
<dbReference type="Proteomes" id="UP001530315">
    <property type="component" value="Unassembled WGS sequence"/>
</dbReference>
<organism evidence="3 4">
    <name type="scientific">Stephanodiscus triporus</name>
    <dbReference type="NCBI Taxonomy" id="2934178"/>
    <lineage>
        <taxon>Eukaryota</taxon>
        <taxon>Sar</taxon>
        <taxon>Stramenopiles</taxon>
        <taxon>Ochrophyta</taxon>
        <taxon>Bacillariophyta</taxon>
        <taxon>Coscinodiscophyceae</taxon>
        <taxon>Thalassiosirophycidae</taxon>
        <taxon>Stephanodiscales</taxon>
        <taxon>Stephanodiscaceae</taxon>
        <taxon>Stephanodiscus</taxon>
    </lineage>
</organism>
<dbReference type="AlphaFoldDB" id="A0ABD3NML7"/>
<name>A0ABD3NML7_9STRA</name>
<dbReference type="Gene3D" id="3.30.460.10">
    <property type="entry name" value="Beta Polymerase, domain 2"/>
    <property type="match status" value="1"/>
</dbReference>
<dbReference type="InterPro" id="IPR004394">
    <property type="entry name" value="Iojap/RsfS/C7orf30"/>
</dbReference>
<dbReference type="InterPro" id="IPR043519">
    <property type="entry name" value="NT_sf"/>
</dbReference>
<evidence type="ECO:0000313" key="4">
    <source>
        <dbReference type="Proteomes" id="UP001530315"/>
    </source>
</evidence>
<dbReference type="SUPFAM" id="SSF81301">
    <property type="entry name" value="Nucleotidyltransferase"/>
    <property type="match status" value="1"/>
</dbReference>
<feature type="region of interest" description="Disordered" evidence="2">
    <location>
        <begin position="35"/>
        <end position="63"/>
    </location>
</feature>
<feature type="compositionally biased region" description="Basic residues" evidence="2">
    <location>
        <begin position="182"/>
        <end position="195"/>
    </location>
</feature>
<dbReference type="PANTHER" id="PTHR21043">
    <property type="entry name" value="IOJAP SUPERFAMILY ORTHOLOG"/>
    <property type="match status" value="1"/>
</dbReference>
<dbReference type="PANTHER" id="PTHR21043:SF0">
    <property type="entry name" value="MITOCHONDRIAL ASSEMBLY OF RIBOSOMAL LARGE SUBUNIT PROTEIN 1"/>
    <property type="match status" value="1"/>
</dbReference>
<comment type="similarity">
    <text evidence="1">Belongs to the Iojap/RsfS family.</text>
</comment>
<sequence length="195" mass="22225">MRCRTGRNPSHIRVLADSVVRNLKARKLNEAAAVERHAGRRGGQDVFTNKRSRNRARRHGAANTSGRIDDDWMVVDCDNVHVHILEETTRRCLNIESLWDLKDPNSDGRVMRRINLDDDDALDEYITQNPIPDEYAVKIFNDGGGRRSDSWITGGVGTRVQTVLPVFQRKSFSDKWSGKSGSKGRRSQRAKRQTR</sequence>
<evidence type="ECO:0000256" key="2">
    <source>
        <dbReference type="SAM" id="MobiDB-lite"/>
    </source>
</evidence>
<feature type="region of interest" description="Disordered" evidence="2">
    <location>
        <begin position="173"/>
        <end position="195"/>
    </location>
</feature>
<keyword evidence="4" id="KW-1185">Reference proteome</keyword>
<accession>A0ABD3NML7</accession>
<evidence type="ECO:0000313" key="3">
    <source>
        <dbReference type="EMBL" id="KAL3774930.1"/>
    </source>
</evidence>
<protein>
    <submittedName>
        <fullName evidence="3">Uncharacterized protein</fullName>
    </submittedName>
</protein>
<reference evidence="3 4" key="1">
    <citation type="submission" date="2024-10" db="EMBL/GenBank/DDBJ databases">
        <title>Updated reference genomes for cyclostephanoid diatoms.</title>
        <authorList>
            <person name="Roberts W.R."/>
            <person name="Alverson A.J."/>
        </authorList>
    </citation>
    <scope>NUCLEOTIDE SEQUENCE [LARGE SCALE GENOMIC DNA]</scope>
    <source>
        <strain evidence="3 4">AJA276-08</strain>
    </source>
</reference>
<comment type="caution">
    <text evidence="3">The sequence shown here is derived from an EMBL/GenBank/DDBJ whole genome shotgun (WGS) entry which is preliminary data.</text>
</comment>
<dbReference type="EMBL" id="JALLAZ020001440">
    <property type="protein sequence ID" value="KAL3774930.1"/>
    <property type="molecule type" value="Genomic_DNA"/>
</dbReference>
<dbReference type="Pfam" id="PF02410">
    <property type="entry name" value="RsfS"/>
    <property type="match status" value="1"/>
</dbReference>
<gene>
    <name evidence="3" type="ORF">ACHAW5_001292</name>
</gene>
<proteinExistence type="inferred from homology"/>
<feature type="compositionally biased region" description="Basic residues" evidence="2">
    <location>
        <begin position="50"/>
        <end position="60"/>
    </location>
</feature>